<organism evidence="9 10">
    <name type="scientific">Allobranchiibius huperziae</name>
    <dbReference type="NCBI Taxonomy" id="1874116"/>
    <lineage>
        <taxon>Bacteria</taxon>
        <taxon>Bacillati</taxon>
        <taxon>Actinomycetota</taxon>
        <taxon>Actinomycetes</taxon>
        <taxon>Micrococcales</taxon>
        <taxon>Dermacoccaceae</taxon>
        <taxon>Allobranchiibius</taxon>
    </lineage>
</organism>
<feature type="transmembrane region" description="Helical" evidence="5">
    <location>
        <begin position="112"/>
        <end position="130"/>
    </location>
</feature>
<keyword evidence="3 5" id="KW-1133">Transmembrane helix</keyword>
<evidence type="ECO:0000256" key="3">
    <source>
        <dbReference type="ARBA" id="ARBA00022989"/>
    </source>
</evidence>
<dbReference type="Pfam" id="PF03007">
    <property type="entry name" value="WS_DGAT_cat"/>
    <property type="match status" value="1"/>
</dbReference>
<protein>
    <recommendedName>
        <fullName evidence="11">Diacylglycerol O-acyltransferase</fullName>
    </recommendedName>
</protein>
<dbReference type="PANTHER" id="PTHR31310">
    <property type="match status" value="1"/>
</dbReference>
<feature type="domain" description="Inositolphosphotransferase Aur1/Ipt1" evidence="8">
    <location>
        <begin position="49"/>
        <end position="228"/>
    </location>
</feature>
<evidence type="ECO:0000256" key="1">
    <source>
        <dbReference type="ARBA" id="ARBA00004141"/>
    </source>
</evidence>
<comment type="caution">
    <text evidence="9">The sequence shown here is derived from an EMBL/GenBank/DDBJ whole genome shotgun (WGS) entry which is preliminary data.</text>
</comment>
<evidence type="ECO:0000313" key="10">
    <source>
        <dbReference type="Proteomes" id="UP000571817"/>
    </source>
</evidence>
<dbReference type="Pfam" id="PF14378">
    <property type="entry name" value="PAP2_3"/>
    <property type="match status" value="1"/>
</dbReference>
<reference evidence="9 10" key="1">
    <citation type="submission" date="2020-07" db="EMBL/GenBank/DDBJ databases">
        <title>Sequencing the genomes of 1000 actinobacteria strains.</title>
        <authorList>
            <person name="Klenk H.-P."/>
        </authorList>
    </citation>
    <scope>NUCLEOTIDE SEQUENCE [LARGE SCALE GENOMIC DNA]</scope>
    <source>
        <strain evidence="9 10">DSM 29531</strain>
    </source>
</reference>
<evidence type="ECO:0000259" key="8">
    <source>
        <dbReference type="Pfam" id="PF14378"/>
    </source>
</evidence>
<gene>
    <name evidence="9" type="ORF">HNR15_000742</name>
</gene>
<sequence length="670" mass="71995">MSVRTTSHSPRPPAWSELVIGLALFAVYLGVDHLGGAGRRAAAERHARGLIDLERWLHLDVERSWNAWLASRHTLMVAANYEYATTYILSAALLLLLTYWRMPGVYRMARDSFVVLNLLAFTCFALLPVMPPRLLSGTGYVDTVTTGSTIGSWGSPLVADANQLAAVPSLHIAWALWVSVMLARISQRRWLQALSAVHVALTFVVVVATANHFVLDAVPAAIFVLASVFVVERWQTRSERGLLATSDEFFLDVEHDGNAQNVGGYVLLGGPGATPPTVEQVRELIRSELGSFPRFTSRLAPGRGAARWEPAGEPDWSSHVTGQSLPTGTGLDGMDQVVARFCAQELPRDRPLWRAVLVDGLPGERSAFVIVMHHCMADGIGAVVQLLGLLRPRFELPIPAANAPSAARRAGAVVVGLGQLATDGRPSALLPTGSSRRSYSSMQLPLEQVRSIARAHDARVTEVLLALVGAGTAAAYPDLARTCEGRLRVSVPMMLRAPGSGADGNVTAAVIVDVPLRDQPLADQLRTLRTSAAALRSPARALASRWVMATALRCVPRPVRRSFARSVYGRRYFHAIVSNMPGPDRDFTLRGAPVTRVMPLLPPAPGAPLAVGALSWGGLLDVSIVTDAARLDAVLLREALDERFAAAASVGVEDGFAPDERQIEPGPLGR</sequence>
<comment type="subcellular location">
    <subcellularLocation>
        <location evidence="1">Membrane</location>
        <topology evidence="1">Multi-pass membrane protein</topology>
    </subcellularLocation>
</comment>
<dbReference type="InterPro" id="IPR026841">
    <property type="entry name" value="Aur1/Ipt1"/>
</dbReference>
<dbReference type="GO" id="GO:0016020">
    <property type="term" value="C:membrane"/>
    <property type="evidence" value="ECO:0007669"/>
    <property type="project" value="UniProtKB-SubCell"/>
</dbReference>
<evidence type="ECO:0000256" key="4">
    <source>
        <dbReference type="ARBA" id="ARBA00023136"/>
    </source>
</evidence>
<evidence type="ECO:0000259" key="6">
    <source>
        <dbReference type="Pfam" id="PF03007"/>
    </source>
</evidence>
<dbReference type="CDD" id="cd03386">
    <property type="entry name" value="PAP2_Aur1_like"/>
    <property type="match status" value="1"/>
</dbReference>
<feature type="transmembrane region" description="Helical" evidence="5">
    <location>
        <begin position="164"/>
        <end position="183"/>
    </location>
</feature>
<evidence type="ECO:0000259" key="7">
    <source>
        <dbReference type="Pfam" id="PF06974"/>
    </source>
</evidence>
<evidence type="ECO:0000256" key="5">
    <source>
        <dbReference type="SAM" id="Phobius"/>
    </source>
</evidence>
<dbReference type="GO" id="GO:0045017">
    <property type="term" value="P:glycerolipid biosynthetic process"/>
    <property type="evidence" value="ECO:0007669"/>
    <property type="project" value="InterPro"/>
</dbReference>
<keyword evidence="10" id="KW-1185">Reference proteome</keyword>
<dbReference type="InterPro" id="IPR009721">
    <property type="entry name" value="O-acyltransferase_WSD1_C"/>
</dbReference>
<evidence type="ECO:0000313" key="9">
    <source>
        <dbReference type="EMBL" id="NYJ73779.1"/>
    </source>
</evidence>
<feature type="domain" description="O-acyltransferase WSD1-like N-terminal" evidence="6">
    <location>
        <begin position="243"/>
        <end position="384"/>
    </location>
</feature>
<name>A0A853DCQ8_9MICO</name>
<dbReference type="EMBL" id="JACCFW010000001">
    <property type="protein sequence ID" value="NYJ73779.1"/>
    <property type="molecule type" value="Genomic_DNA"/>
</dbReference>
<accession>A0A853DCQ8</accession>
<dbReference type="RefSeq" id="WP_179479245.1">
    <property type="nucleotide sequence ID" value="NZ_JACCFW010000001.1"/>
</dbReference>
<feature type="transmembrane region" description="Helical" evidence="5">
    <location>
        <begin position="190"/>
        <end position="207"/>
    </location>
</feature>
<dbReference type="Proteomes" id="UP000571817">
    <property type="component" value="Unassembled WGS sequence"/>
</dbReference>
<dbReference type="InterPro" id="IPR052185">
    <property type="entry name" value="IPC_Synthase-Related"/>
</dbReference>
<dbReference type="InterPro" id="IPR004255">
    <property type="entry name" value="O-acyltransferase_WSD1_N"/>
</dbReference>
<dbReference type="GO" id="GO:0004144">
    <property type="term" value="F:diacylglycerol O-acyltransferase activity"/>
    <property type="evidence" value="ECO:0007669"/>
    <property type="project" value="InterPro"/>
</dbReference>
<dbReference type="Pfam" id="PF06974">
    <property type="entry name" value="WS_DGAT_C"/>
    <property type="match status" value="1"/>
</dbReference>
<keyword evidence="2 5" id="KW-0812">Transmembrane</keyword>
<dbReference type="AlphaFoldDB" id="A0A853DCQ8"/>
<evidence type="ECO:0000256" key="2">
    <source>
        <dbReference type="ARBA" id="ARBA00022692"/>
    </source>
</evidence>
<dbReference type="SUPFAM" id="SSF52777">
    <property type="entry name" value="CoA-dependent acyltransferases"/>
    <property type="match status" value="1"/>
</dbReference>
<proteinExistence type="predicted"/>
<evidence type="ECO:0008006" key="11">
    <source>
        <dbReference type="Google" id="ProtNLM"/>
    </source>
</evidence>
<dbReference type="PANTHER" id="PTHR31310:SF7">
    <property type="entry name" value="PA-PHOSPHATASE RELATED-FAMILY PROTEIN DDB_G0268928"/>
    <property type="match status" value="1"/>
</dbReference>
<feature type="transmembrane region" description="Helical" evidence="5">
    <location>
        <begin position="81"/>
        <end position="100"/>
    </location>
</feature>
<feature type="domain" description="O-acyltransferase WSD1 C-terminal" evidence="7">
    <location>
        <begin position="504"/>
        <end position="645"/>
    </location>
</feature>
<feature type="transmembrane region" description="Helical" evidence="5">
    <location>
        <begin position="12"/>
        <end position="31"/>
    </location>
</feature>
<keyword evidence="4 5" id="KW-0472">Membrane</keyword>